<feature type="transmembrane region" description="Helical" evidence="1">
    <location>
        <begin position="162"/>
        <end position="181"/>
    </location>
</feature>
<dbReference type="AlphaFoldDB" id="A0A8A4UXN5"/>
<gene>
    <name evidence="2" type="ORF">J3E67_000999</name>
</gene>
<keyword evidence="1" id="KW-0472">Membrane</keyword>
<accession>A0A8A4UXN5</accession>
<name>A0A8A4UXN5_LACGS</name>
<reference evidence="2" key="1">
    <citation type="submission" date="2021-03" db="EMBL/GenBank/DDBJ databases">
        <title>Whole genome sequence of Lactobacillus gasseri HL75.</title>
        <authorList>
            <person name="Kim J.-M."/>
            <person name="Chung S.H."/>
            <person name="Kim J.-S."/>
        </authorList>
    </citation>
    <scope>NUCLEOTIDE SEQUENCE</scope>
    <source>
        <strain evidence="2">HL75</strain>
    </source>
</reference>
<feature type="transmembrane region" description="Helical" evidence="1">
    <location>
        <begin position="289"/>
        <end position="306"/>
    </location>
</feature>
<sequence>MNPTYLKSNLLIGLKSKKNQLLIILLVLFIIFSLFIVEKQKIGDGAKSWENYGQSLQANANYFDSEMLKRPTYKSTYDNLNKQSQELASLQNSQVFVDPVQYLTSYRNLLNTMQAGYHNHYAGAKTLNVPSQFFIKQELNKTDYLIKHKIPIFMNNESSATYLIYILSVLGTIIFFYLSFISSDSWIINLRHQSILKNIPYRFKDEVFGKIIINSTLVFLPLLLGMILAYIFAGLRHGFVTLNYPVIFYSTSILAIPLWLYCFLFLVYLSGLIIFTTSLSLFLNQLTKNVYLTIFIEVILYALLFLPKATLKWLVFLPFPYLNLTDLLNGNLANKLNLNSINLLTGYCVLLIWSIFLLILFKYLAAGRKKR</sequence>
<evidence type="ECO:0000256" key="1">
    <source>
        <dbReference type="SAM" id="Phobius"/>
    </source>
</evidence>
<feature type="transmembrane region" description="Helical" evidence="1">
    <location>
        <begin position="247"/>
        <end position="269"/>
    </location>
</feature>
<dbReference type="Proteomes" id="UP000663932">
    <property type="component" value="Chromosome"/>
</dbReference>
<proteinExistence type="predicted"/>
<evidence type="ECO:0000313" key="2">
    <source>
        <dbReference type="EMBL" id="QTD66651.1"/>
    </source>
</evidence>
<feature type="transmembrane region" description="Helical" evidence="1">
    <location>
        <begin position="20"/>
        <end position="37"/>
    </location>
</feature>
<dbReference type="EMBL" id="CP071801">
    <property type="protein sequence ID" value="QTD66651.1"/>
    <property type="molecule type" value="Genomic_DNA"/>
</dbReference>
<feature type="transmembrane region" description="Helical" evidence="1">
    <location>
        <begin position="211"/>
        <end position="235"/>
    </location>
</feature>
<dbReference type="RefSeq" id="WP_144231167.1">
    <property type="nucleotide sequence ID" value="NZ_CABHMU010000001.1"/>
</dbReference>
<keyword evidence="1" id="KW-0812">Transmembrane</keyword>
<evidence type="ECO:0000313" key="3">
    <source>
        <dbReference type="Proteomes" id="UP000663932"/>
    </source>
</evidence>
<organism evidence="2 3">
    <name type="scientific">Lactobacillus gasseri</name>
    <dbReference type="NCBI Taxonomy" id="1596"/>
    <lineage>
        <taxon>Bacteria</taxon>
        <taxon>Bacillati</taxon>
        <taxon>Bacillota</taxon>
        <taxon>Bacilli</taxon>
        <taxon>Lactobacillales</taxon>
        <taxon>Lactobacillaceae</taxon>
        <taxon>Lactobacillus</taxon>
    </lineage>
</organism>
<feature type="transmembrane region" description="Helical" evidence="1">
    <location>
        <begin position="344"/>
        <end position="365"/>
    </location>
</feature>
<keyword evidence="1" id="KW-1133">Transmembrane helix</keyword>
<protein>
    <submittedName>
        <fullName evidence="2">ABC transporter permease</fullName>
    </submittedName>
</protein>